<keyword evidence="4 8" id="KW-0812">Transmembrane</keyword>
<evidence type="ECO:0000313" key="11">
    <source>
        <dbReference type="Proteomes" id="UP000050833"/>
    </source>
</evidence>
<dbReference type="InterPro" id="IPR050448">
    <property type="entry name" value="OpgB/LTA_synthase_biosynth"/>
</dbReference>
<dbReference type="PANTHER" id="PTHR47371">
    <property type="entry name" value="LIPOTEICHOIC ACID SYNTHASE"/>
    <property type="match status" value="1"/>
</dbReference>
<keyword evidence="3" id="KW-1003">Cell membrane</keyword>
<sequence>MQNWTAGEKIDDDKKDDARKNVPETTNEAIGYEPEMGTGRKKFINDIKRLGVILLFLVLTLWQFSSLELFFKQTINNFNTELIIKNMALFATANIVLVALFHRMKPAFLISFILTMFIGIANYYVISFRGYGIVFMDFYAIKTAAAVAGGYKYGVDIYLIAGVLSCIAGIAISLILPSKKRMYFNVKDMCVSVSALFIAAVFVVWLNTSATFFDNVSSLSWDHSIGINDYGYLLYFVANAGESTVDAPDGYSVEKVDKILSKYEDKKKTSDLQEKHPNIIMVMNESFSDLRVLGKYTTNKEIMPFFDSLNKNVVKGYAESSVYGGYTANSEFEFLTGCTKTFLPGNPYLQYIDDYLPSVISNIKSQKGYGEAVAVHPYNPSGYNRNRVYPLLHFDRFLSIDDFKNPLLIRDYISDKSDYEKIIDLYKNKKKDKSLCVFNVTMQNHNPYNFDYVGDVKVTDFSVSSQVEQYLSLMRKSDDALKELITYFKKSDEPAIILVFGDHQPHLPDSFYEKLFGKNPVQFSREDSMKEHLIPFMIWANYDIGEENIERTSINYLSSLLLEKAGLKMSDYNRYLLELYKEIPSLSATGFYDKNGVLHDNKESTGKYAEMLKEYEMIQYNYLFDKDNRLDKHYNVMK</sequence>
<keyword evidence="6 8" id="KW-0472">Membrane</keyword>
<gene>
    <name evidence="10" type="ORF">APZ18_01485</name>
</gene>
<dbReference type="AlphaFoldDB" id="A0AAW3JUQ5"/>
<dbReference type="Gene3D" id="3.40.720.10">
    <property type="entry name" value="Alkaline Phosphatase, subunit A"/>
    <property type="match status" value="1"/>
</dbReference>
<name>A0AAW3JUQ5_9FIRM</name>
<evidence type="ECO:0000313" key="10">
    <source>
        <dbReference type="EMBL" id="KQC85900.1"/>
    </source>
</evidence>
<dbReference type="EMBL" id="LLKB01000001">
    <property type="protein sequence ID" value="KQC85900.1"/>
    <property type="molecule type" value="Genomic_DNA"/>
</dbReference>
<protein>
    <recommendedName>
        <fullName evidence="9">Sulfatase N-terminal domain-containing protein</fullName>
    </recommendedName>
</protein>
<comment type="pathway">
    <text evidence="2">Cell wall biogenesis; lipoteichoic acid biosynthesis.</text>
</comment>
<feature type="transmembrane region" description="Helical" evidence="8">
    <location>
        <begin position="157"/>
        <end position="177"/>
    </location>
</feature>
<feature type="transmembrane region" description="Helical" evidence="8">
    <location>
        <begin position="189"/>
        <end position="206"/>
    </location>
</feature>
<evidence type="ECO:0000256" key="5">
    <source>
        <dbReference type="ARBA" id="ARBA00022989"/>
    </source>
</evidence>
<evidence type="ECO:0000256" key="3">
    <source>
        <dbReference type="ARBA" id="ARBA00022475"/>
    </source>
</evidence>
<evidence type="ECO:0000256" key="1">
    <source>
        <dbReference type="ARBA" id="ARBA00004651"/>
    </source>
</evidence>
<dbReference type="Proteomes" id="UP000050833">
    <property type="component" value="Unassembled WGS sequence"/>
</dbReference>
<evidence type="ECO:0000259" key="9">
    <source>
        <dbReference type="Pfam" id="PF00884"/>
    </source>
</evidence>
<evidence type="ECO:0000256" key="4">
    <source>
        <dbReference type="ARBA" id="ARBA00022692"/>
    </source>
</evidence>
<dbReference type="PANTHER" id="PTHR47371:SF3">
    <property type="entry name" value="PHOSPHOGLYCEROL TRANSFERASE I"/>
    <property type="match status" value="1"/>
</dbReference>
<dbReference type="RefSeq" id="WP_055940971.1">
    <property type="nucleotide sequence ID" value="NZ_JAQDCV010000010.1"/>
</dbReference>
<dbReference type="SUPFAM" id="SSF53649">
    <property type="entry name" value="Alkaline phosphatase-like"/>
    <property type="match status" value="1"/>
</dbReference>
<dbReference type="GO" id="GO:0005886">
    <property type="term" value="C:plasma membrane"/>
    <property type="evidence" value="ECO:0007669"/>
    <property type="project" value="UniProtKB-SubCell"/>
</dbReference>
<feature type="region of interest" description="Disordered" evidence="7">
    <location>
        <begin position="1"/>
        <end position="24"/>
    </location>
</feature>
<feature type="transmembrane region" description="Helical" evidence="8">
    <location>
        <begin position="83"/>
        <end position="101"/>
    </location>
</feature>
<comment type="caution">
    <text evidence="10">The sequence shown here is derived from an EMBL/GenBank/DDBJ whole genome shotgun (WGS) entry which is preliminary data.</text>
</comment>
<dbReference type="InterPro" id="IPR000917">
    <property type="entry name" value="Sulfatase_N"/>
</dbReference>
<proteinExistence type="predicted"/>
<reference evidence="10 11" key="1">
    <citation type="submission" date="2015-10" db="EMBL/GenBank/DDBJ databases">
        <title>Butyribacter intestini gen. nov., sp. nov., a butyric acid-producing bacterium of the family Lachnospiraceae isolated from the human faeces.</title>
        <authorList>
            <person name="Zou Y."/>
            <person name="Xue W."/>
            <person name="Luo G."/>
            <person name="Lv M."/>
        </authorList>
    </citation>
    <scope>NUCLEOTIDE SEQUENCE [LARGE SCALE GENOMIC DNA]</scope>
    <source>
        <strain evidence="10 11">TF01-11</strain>
    </source>
</reference>
<feature type="domain" description="Sulfatase N-terminal" evidence="9">
    <location>
        <begin position="277"/>
        <end position="565"/>
    </location>
</feature>
<feature type="compositionally biased region" description="Basic and acidic residues" evidence="7">
    <location>
        <begin position="8"/>
        <end position="22"/>
    </location>
</feature>
<dbReference type="Pfam" id="PF00884">
    <property type="entry name" value="Sulfatase"/>
    <property type="match status" value="1"/>
</dbReference>
<evidence type="ECO:0000256" key="6">
    <source>
        <dbReference type="ARBA" id="ARBA00023136"/>
    </source>
</evidence>
<evidence type="ECO:0000256" key="8">
    <source>
        <dbReference type="SAM" id="Phobius"/>
    </source>
</evidence>
<evidence type="ECO:0000256" key="7">
    <source>
        <dbReference type="SAM" id="MobiDB-lite"/>
    </source>
</evidence>
<keyword evidence="11" id="KW-1185">Reference proteome</keyword>
<comment type="subcellular location">
    <subcellularLocation>
        <location evidence="1">Cell membrane</location>
        <topology evidence="1">Multi-pass membrane protein</topology>
    </subcellularLocation>
</comment>
<evidence type="ECO:0000256" key="2">
    <source>
        <dbReference type="ARBA" id="ARBA00004936"/>
    </source>
</evidence>
<organism evidence="10 11">
    <name type="scientific">Butyribacter intestini</name>
    <dbReference type="NCBI Taxonomy" id="1703332"/>
    <lineage>
        <taxon>Bacteria</taxon>
        <taxon>Bacillati</taxon>
        <taxon>Bacillota</taxon>
        <taxon>Clostridia</taxon>
        <taxon>Lachnospirales</taxon>
        <taxon>Lachnospiraceae</taxon>
        <taxon>Butyribacter</taxon>
    </lineage>
</organism>
<accession>A0AAW3JUQ5</accession>
<feature type="transmembrane region" description="Helical" evidence="8">
    <location>
        <begin position="108"/>
        <end position="126"/>
    </location>
</feature>
<dbReference type="CDD" id="cd16015">
    <property type="entry name" value="LTA_synthase"/>
    <property type="match status" value="1"/>
</dbReference>
<keyword evidence="5 8" id="KW-1133">Transmembrane helix</keyword>
<dbReference type="InterPro" id="IPR017850">
    <property type="entry name" value="Alkaline_phosphatase_core_sf"/>
</dbReference>
<feature type="transmembrane region" description="Helical" evidence="8">
    <location>
        <begin position="50"/>
        <end position="71"/>
    </location>
</feature>